<keyword evidence="1" id="KW-0732">Signal</keyword>
<dbReference type="Proteomes" id="UP000029121">
    <property type="component" value="Unassembled WGS sequence"/>
</dbReference>
<evidence type="ECO:0008006" key="4">
    <source>
        <dbReference type="Google" id="ProtNLM"/>
    </source>
</evidence>
<dbReference type="STRING" id="81985.R0GD08"/>
<reference evidence="3" key="1">
    <citation type="journal article" date="2013" name="Nat. Genet.">
        <title>The Capsella rubella genome and the genomic consequences of rapid mating system evolution.</title>
        <authorList>
            <person name="Slotte T."/>
            <person name="Hazzouri K.M."/>
            <person name="Agren J.A."/>
            <person name="Koenig D."/>
            <person name="Maumus F."/>
            <person name="Guo Y.L."/>
            <person name="Steige K."/>
            <person name="Platts A.E."/>
            <person name="Escobar J.S."/>
            <person name="Newman L.K."/>
            <person name="Wang W."/>
            <person name="Mandakova T."/>
            <person name="Vello E."/>
            <person name="Smith L.M."/>
            <person name="Henz S.R."/>
            <person name="Steffen J."/>
            <person name="Takuno S."/>
            <person name="Brandvain Y."/>
            <person name="Coop G."/>
            <person name="Andolfatto P."/>
            <person name="Hu T.T."/>
            <person name="Blanchette M."/>
            <person name="Clark R.M."/>
            <person name="Quesneville H."/>
            <person name="Nordborg M."/>
            <person name="Gaut B.S."/>
            <person name="Lysak M.A."/>
            <person name="Jenkins J."/>
            <person name="Grimwood J."/>
            <person name="Chapman J."/>
            <person name="Prochnik S."/>
            <person name="Shu S."/>
            <person name="Rokhsar D."/>
            <person name="Schmutz J."/>
            <person name="Weigel D."/>
            <person name="Wright S.I."/>
        </authorList>
    </citation>
    <scope>NUCLEOTIDE SEQUENCE [LARGE SCALE GENOMIC DNA]</scope>
    <source>
        <strain evidence="3">cv. Monte Gargano</strain>
    </source>
</reference>
<dbReference type="KEGG" id="crb:17874881"/>
<dbReference type="OrthoDB" id="1056499at2759"/>
<gene>
    <name evidence="2" type="ORF">CARUB_v10027792mg</name>
</gene>
<proteinExistence type="predicted"/>
<organism evidence="2 3">
    <name type="scientific">Capsella rubella</name>
    <dbReference type="NCBI Taxonomy" id="81985"/>
    <lineage>
        <taxon>Eukaryota</taxon>
        <taxon>Viridiplantae</taxon>
        <taxon>Streptophyta</taxon>
        <taxon>Embryophyta</taxon>
        <taxon>Tracheophyta</taxon>
        <taxon>Spermatophyta</taxon>
        <taxon>Magnoliopsida</taxon>
        <taxon>eudicotyledons</taxon>
        <taxon>Gunneridae</taxon>
        <taxon>Pentapetalae</taxon>
        <taxon>rosids</taxon>
        <taxon>malvids</taxon>
        <taxon>Brassicales</taxon>
        <taxon>Brassicaceae</taxon>
        <taxon>Camelineae</taxon>
        <taxon>Capsella</taxon>
    </lineage>
</organism>
<evidence type="ECO:0000313" key="3">
    <source>
        <dbReference type="Proteomes" id="UP000029121"/>
    </source>
</evidence>
<evidence type="ECO:0000313" key="2">
    <source>
        <dbReference type="EMBL" id="EOA14554.1"/>
    </source>
</evidence>
<dbReference type="PROSITE" id="PS51257">
    <property type="entry name" value="PROKAR_LIPOPROTEIN"/>
    <property type="match status" value="1"/>
</dbReference>
<feature type="chain" id="PRO_5004351180" description="Knottin scorpion toxin-like domain-containing protein" evidence="1">
    <location>
        <begin position="20"/>
        <end position="109"/>
    </location>
</feature>
<dbReference type="AlphaFoldDB" id="R0GD08"/>
<protein>
    <recommendedName>
        <fullName evidence="4">Knottin scorpion toxin-like domain-containing protein</fullName>
    </recommendedName>
</protein>
<dbReference type="EMBL" id="KB870812">
    <property type="protein sequence ID" value="EOA14554.1"/>
    <property type="molecule type" value="Genomic_DNA"/>
</dbReference>
<keyword evidence="3" id="KW-1185">Reference proteome</keyword>
<sequence length="109" mass="12470">MKTCFLFVTLLILISSCASNIMARHVTERKTPISNNGDRSPQNPPNYMRFGNYRGGFIPEQCTQICAEHCFRKHRFPVYCRLSPEPICLCSSFLIPPYIQPSSPKQSIK</sequence>
<evidence type="ECO:0000256" key="1">
    <source>
        <dbReference type="SAM" id="SignalP"/>
    </source>
</evidence>
<feature type="signal peptide" evidence="1">
    <location>
        <begin position="1"/>
        <end position="19"/>
    </location>
</feature>
<name>R0GD08_9BRAS</name>
<accession>R0GD08</accession>